<evidence type="ECO:0000256" key="1">
    <source>
        <dbReference type="ARBA" id="ARBA00022485"/>
    </source>
</evidence>
<dbReference type="Pfam" id="PF13183">
    <property type="entry name" value="Fer4_8"/>
    <property type="match status" value="1"/>
</dbReference>
<keyword evidence="5" id="KW-0411">Iron-sulfur</keyword>
<dbReference type="InterPro" id="IPR009051">
    <property type="entry name" value="Helical_ferredxn"/>
</dbReference>
<dbReference type="PROSITE" id="PS00198">
    <property type="entry name" value="4FE4S_FER_1"/>
    <property type="match status" value="1"/>
</dbReference>
<dbReference type="GO" id="GO:0016491">
    <property type="term" value="F:oxidoreductase activity"/>
    <property type="evidence" value="ECO:0007669"/>
    <property type="project" value="UniProtKB-KW"/>
</dbReference>
<dbReference type="GO" id="GO:0051539">
    <property type="term" value="F:4 iron, 4 sulfur cluster binding"/>
    <property type="evidence" value="ECO:0007669"/>
    <property type="project" value="UniProtKB-KW"/>
</dbReference>
<name>A0A4R3K142_9PROT</name>
<dbReference type="Proteomes" id="UP000295135">
    <property type="component" value="Unassembled WGS sequence"/>
</dbReference>
<sequence length="211" mass="23800">MSDMNQQMAARYKNNFLKEIEEQAEMGNWVKMCMQCGVCSGSCPTNFHGGWDHPPQELFMMIRAGKRDEVLSSNSMWQCVSCYNCYVRCPRKVPITHVMHGIAEYAYRLGRAPKMQPTLHLSQTFWNNATKYGRVNEVKLTQSLYFKDGIASGIKKAMEMQSVALGLVKAGRLNIMEALGGGHKCKDLKGIQAMLAKARELEAKRKGRQPA</sequence>
<keyword evidence="8" id="KW-1185">Reference proteome</keyword>
<dbReference type="InterPro" id="IPR017896">
    <property type="entry name" value="4Fe4S_Fe-S-bd"/>
</dbReference>
<accession>A0A4R3K142</accession>
<dbReference type="RefSeq" id="WP_232019165.1">
    <property type="nucleotide sequence ID" value="NZ_AP018721.1"/>
</dbReference>
<dbReference type="GO" id="GO:0046872">
    <property type="term" value="F:metal ion binding"/>
    <property type="evidence" value="ECO:0007669"/>
    <property type="project" value="UniProtKB-KW"/>
</dbReference>
<evidence type="ECO:0000256" key="4">
    <source>
        <dbReference type="ARBA" id="ARBA00023004"/>
    </source>
</evidence>
<comment type="caution">
    <text evidence="7">The sequence shown here is derived from an EMBL/GenBank/DDBJ whole genome shotgun (WGS) entry which is preliminary data.</text>
</comment>
<dbReference type="SUPFAM" id="SSF46548">
    <property type="entry name" value="alpha-helical ferredoxin"/>
    <property type="match status" value="1"/>
</dbReference>
<dbReference type="PANTHER" id="PTHR43255">
    <property type="entry name" value="IRON-SULFUR-BINDING OXIDOREDUCTASE FADF-RELATED-RELATED"/>
    <property type="match status" value="1"/>
</dbReference>
<evidence type="ECO:0000313" key="8">
    <source>
        <dbReference type="Proteomes" id="UP000295135"/>
    </source>
</evidence>
<dbReference type="Gene3D" id="1.10.1060.10">
    <property type="entry name" value="Alpha-helical ferredoxin"/>
    <property type="match status" value="1"/>
</dbReference>
<keyword evidence="4" id="KW-0408">Iron</keyword>
<dbReference type="PROSITE" id="PS51379">
    <property type="entry name" value="4FE4S_FER_2"/>
    <property type="match status" value="1"/>
</dbReference>
<dbReference type="PANTHER" id="PTHR43255:SF1">
    <property type="entry name" value="IRON-SULFUR-BINDING OXIDOREDUCTASE FADF-RELATED"/>
    <property type="match status" value="1"/>
</dbReference>
<keyword evidence="3" id="KW-0560">Oxidoreductase</keyword>
<protein>
    <submittedName>
        <fullName evidence="7">Quinone-modifying oxidoreductase subunit QmoC</fullName>
    </submittedName>
</protein>
<reference evidence="7 8" key="1">
    <citation type="submission" date="2019-03" db="EMBL/GenBank/DDBJ databases">
        <title>Genomic Encyclopedia of Type Strains, Phase IV (KMG-IV): sequencing the most valuable type-strain genomes for metagenomic binning, comparative biology and taxonomic classification.</title>
        <authorList>
            <person name="Goeker M."/>
        </authorList>
    </citation>
    <scope>NUCLEOTIDE SEQUENCE [LARGE SCALE GENOMIC DNA]</scope>
    <source>
        <strain evidence="7 8">DSM 103923</strain>
    </source>
</reference>
<feature type="domain" description="4Fe-4S ferredoxin-type" evidence="6">
    <location>
        <begin position="22"/>
        <end position="54"/>
    </location>
</feature>
<dbReference type="InterPro" id="IPR017900">
    <property type="entry name" value="4Fe4S_Fe_S_CS"/>
</dbReference>
<dbReference type="AlphaFoldDB" id="A0A4R3K142"/>
<organism evidence="7 8">
    <name type="scientific">Sulfuritortus calidifontis</name>
    <dbReference type="NCBI Taxonomy" id="1914471"/>
    <lineage>
        <taxon>Bacteria</taxon>
        <taxon>Pseudomonadati</taxon>
        <taxon>Pseudomonadota</taxon>
        <taxon>Betaproteobacteria</taxon>
        <taxon>Nitrosomonadales</taxon>
        <taxon>Thiobacillaceae</taxon>
        <taxon>Sulfuritortus</taxon>
    </lineage>
</organism>
<dbReference type="EMBL" id="SLZY01000001">
    <property type="protein sequence ID" value="TCS73986.1"/>
    <property type="molecule type" value="Genomic_DNA"/>
</dbReference>
<dbReference type="InterPro" id="IPR051460">
    <property type="entry name" value="HdrC_iron-sulfur_subunit"/>
</dbReference>
<evidence type="ECO:0000256" key="5">
    <source>
        <dbReference type="ARBA" id="ARBA00023014"/>
    </source>
</evidence>
<evidence type="ECO:0000313" key="7">
    <source>
        <dbReference type="EMBL" id="TCS73986.1"/>
    </source>
</evidence>
<keyword evidence="2" id="KW-0479">Metal-binding</keyword>
<proteinExistence type="predicted"/>
<dbReference type="GO" id="GO:0005886">
    <property type="term" value="C:plasma membrane"/>
    <property type="evidence" value="ECO:0007669"/>
    <property type="project" value="TreeGrafter"/>
</dbReference>
<evidence type="ECO:0000259" key="6">
    <source>
        <dbReference type="PROSITE" id="PS51379"/>
    </source>
</evidence>
<gene>
    <name evidence="7" type="ORF">EDC61_101209</name>
</gene>
<evidence type="ECO:0000256" key="2">
    <source>
        <dbReference type="ARBA" id="ARBA00022723"/>
    </source>
</evidence>
<keyword evidence="1" id="KW-0004">4Fe-4S</keyword>
<evidence type="ECO:0000256" key="3">
    <source>
        <dbReference type="ARBA" id="ARBA00023002"/>
    </source>
</evidence>